<keyword evidence="1" id="KW-0378">Hydrolase</keyword>
<dbReference type="InterPro" id="IPR013320">
    <property type="entry name" value="ConA-like_dom_sf"/>
</dbReference>
<dbReference type="Pfam" id="PF16640">
    <property type="entry name" value="Big_3_5"/>
    <property type="match status" value="1"/>
</dbReference>
<gene>
    <name evidence="6" type="ORF">BPSY_1840</name>
</gene>
<evidence type="ECO:0000259" key="5">
    <source>
        <dbReference type="Pfam" id="PF16640"/>
    </source>
</evidence>
<dbReference type="Proteomes" id="UP000029050">
    <property type="component" value="Unassembled WGS sequence"/>
</dbReference>
<sequence>MVVQVGGARHRPLRQAFRLVASGGMAVAVMISGVAVSGTAYAADETEHSVLASFDFNELSSGQTGAIEDSTGSAKATLAKAADVSVSNGYEGDGSQALSFADGQWLNVVKSDGTPLLAGLDDVTISYDVYTAASAESQGWAFYASRDATAPSYPNEHYLAVNERATQTGVQRWNNSGSRDNSGSPSVSGITAGWRHIELRITNDITELYVNGELLAQKTPTASQALTSILGSSGGIVQLGKANWVSGEYFSGVLDNVEITTPKVSLQQRLDAFDANYLSELTADASLPKTLADGTPVDWEVTAGGTGMRVVDSGDSDTLDALKVDQPAYGAQDIPAVLRLSATVDGVSASRDIPSTVKAKSRIAPKTGYMFAYFTGDNAAGQKIFFSKSNGNNILDWSPVNNGQAVLSSTYGDEGLRDPFIMRSQDGGKFYMLATDLQIGRTSWGDAQSKGSLYLEIWESTDLVNWGEQRHVKVSSDLAGMTWAPEAYWDDEAGEYVVYWSSRLYADAAHTVCQPSRYSGESAWCGSRVMMATTKDFVNFTQAKVWQDSGKARIDSTVAKGEDGYYYRFTKAEDTQFGAQKDIFVEKSKNLQAVLDYSDSSPRYCTVLTDPQSWCMIQEQLWNTTSNKDAARYVEGPSIMEINDGDSGISSSSVPGVAGSQYMLFVDDYGGPGYMPLVTDDIVTEGDANQEWTYAGAMNLNGGAKIRHGSALGLTASEYASFTGTAVPDVATTTDPGVEEDQLVTAGQQVHATVSAADNGELAGSVEFFVDGASIGKQELKGVSGSYQATMPIPADLQDGKHTIRAEYLGFEELQPSVSQTRSVRIDAGKGTVDTSALKDAVDKASALQSTAYTADSWRVLTAALQRAQAVLSDASSTQEQVDAALTGLQKALGGLVTVGGSSNGKEPGTSGKGGDSAGQAAAADAQDVSGKVLSGALPRTGANALVAAVLATGLACMAALVMIIRHRRREGAERH</sequence>
<dbReference type="Gene3D" id="2.115.10.20">
    <property type="entry name" value="Glycosyl hydrolase domain, family 43"/>
    <property type="match status" value="1"/>
</dbReference>
<keyword evidence="7" id="KW-1185">Reference proteome</keyword>
<dbReference type="PANTHER" id="PTHR43301:SF3">
    <property type="entry name" value="ARABINAN ENDO-1,5-ALPHA-L-ARABINOSIDASE A-RELATED"/>
    <property type="match status" value="1"/>
</dbReference>
<reference evidence="6 7" key="1">
    <citation type="submission" date="2014-03" db="EMBL/GenBank/DDBJ databases">
        <title>Genomics of Bifidobacteria.</title>
        <authorList>
            <person name="Ventura M."/>
            <person name="Milani C."/>
            <person name="Lugli G.A."/>
        </authorList>
    </citation>
    <scope>NUCLEOTIDE SEQUENCE [LARGE SCALE GENOMIC DNA]</scope>
    <source>
        <strain evidence="6 7">LMG 21775</strain>
    </source>
</reference>
<name>A0A087CDT2_9BIFI</name>
<evidence type="ECO:0000313" key="6">
    <source>
        <dbReference type="EMBL" id="KFI81432.1"/>
    </source>
</evidence>
<dbReference type="InterPro" id="IPR032109">
    <property type="entry name" value="Big_3_5"/>
</dbReference>
<dbReference type="GeneID" id="98301033"/>
<feature type="transmembrane region" description="Helical" evidence="4">
    <location>
        <begin position="19"/>
        <end position="43"/>
    </location>
</feature>
<dbReference type="Pfam" id="PF07554">
    <property type="entry name" value="FIVAR"/>
    <property type="match status" value="1"/>
</dbReference>
<feature type="region of interest" description="Disordered" evidence="3">
    <location>
        <begin position="899"/>
        <end position="922"/>
    </location>
</feature>
<keyword evidence="4" id="KW-1133">Transmembrane helix</keyword>
<evidence type="ECO:0000256" key="4">
    <source>
        <dbReference type="SAM" id="Phobius"/>
    </source>
</evidence>
<evidence type="ECO:0000256" key="3">
    <source>
        <dbReference type="SAM" id="MobiDB-lite"/>
    </source>
</evidence>
<dbReference type="CDD" id="cd08983">
    <property type="entry name" value="GH43_Bt3655-like"/>
    <property type="match status" value="1"/>
</dbReference>
<dbReference type="PANTHER" id="PTHR43301">
    <property type="entry name" value="ARABINAN ENDO-1,5-ALPHA-L-ARABINOSIDASE"/>
    <property type="match status" value="1"/>
</dbReference>
<dbReference type="eggNOG" id="COG3940">
    <property type="taxonomic scope" value="Bacteria"/>
</dbReference>
<keyword evidence="2" id="KW-0326">Glycosidase</keyword>
<feature type="domain" description="Bacterial Ig-like" evidence="5">
    <location>
        <begin position="744"/>
        <end position="826"/>
    </location>
</feature>
<comment type="caution">
    <text evidence="6">The sequence shown here is derived from an EMBL/GenBank/DDBJ whole genome shotgun (WGS) entry which is preliminary data.</text>
</comment>
<dbReference type="EMBL" id="JGZI01000010">
    <property type="protein sequence ID" value="KFI81432.1"/>
    <property type="molecule type" value="Genomic_DNA"/>
</dbReference>
<keyword evidence="4" id="KW-0812">Transmembrane</keyword>
<dbReference type="OrthoDB" id="9758923at2"/>
<dbReference type="AlphaFoldDB" id="A0A087CDT2"/>
<evidence type="ECO:0000313" key="7">
    <source>
        <dbReference type="Proteomes" id="UP000029050"/>
    </source>
</evidence>
<dbReference type="STRING" id="218140.BPSY_1840"/>
<organism evidence="6 7">
    <name type="scientific">Bifidobacterium psychraerophilum</name>
    <dbReference type="NCBI Taxonomy" id="218140"/>
    <lineage>
        <taxon>Bacteria</taxon>
        <taxon>Bacillati</taxon>
        <taxon>Actinomycetota</taxon>
        <taxon>Actinomycetes</taxon>
        <taxon>Bifidobacteriales</taxon>
        <taxon>Bifidobacteriaceae</taxon>
        <taxon>Bifidobacterium</taxon>
    </lineage>
</organism>
<keyword evidence="4" id="KW-0472">Membrane</keyword>
<evidence type="ECO:0000256" key="2">
    <source>
        <dbReference type="ARBA" id="ARBA00023295"/>
    </source>
</evidence>
<dbReference type="RefSeq" id="WP_160247969.1">
    <property type="nucleotide sequence ID" value="NZ_JGZI01000010.1"/>
</dbReference>
<evidence type="ECO:0000256" key="1">
    <source>
        <dbReference type="ARBA" id="ARBA00022801"/>
    </source>
</evidence>
<dbReference type="GO" id="GO:0005975">
    <property type="term" value="P:carbohydrate metabolic process"/>
    <property type="evidence" value="ECO:0007669"/>
    <property type="project" value="UniProtKB-ARBA"/>
</dbReference>
<proteinExistence type="predicted"/>
<dbReference type="InterPro" id="IPR013783">
    <property type="entry name" value="Ig-like_fold"/>
</dbReference>
<feature type="transmembrane region" description="Helical" evidence="4">
    <location>
        <begin position="945"/>
        <end position="965"/>
    </location>
</feature>
<dbReference type="Gene3D" id="2.60.40.10">
    <property type="entry name" value="Immunoglobulins"/>
    <property type="match status" value="1"/>
</dbReference>
<dbReference type="Gene3D" id="2.60.120.200">
    <property type="match status" value="1"/>
</dbReference>
<dbReference type="InterPro" id="IPR023296">
    <property type="entry name" value="Glyco_hydro_beta-prop_sf"/>
</dbReference>
<protein>
    <recommendedName>
        <fullName evidence="5">Bacterial Ig-like domain-containing protein</fullName>
    </recommendedName>
</protein>
<dbReference type="Gene3D" id="1.20.1270.90">
    <property type="entry name" value="AF1782-like"/>
    <property type="match status" value="1"/>
</dbReference>
<dbReference type="InterPro" id="IPR050727">
    <property type="entry name" value="GH43_arabinanases"/>
</dbReference>
<dbReference type="GO" id="GO:0016798">
    <property type="term" value="F:hydrolase activity, acting on glycosyl bonds"/>
    <property type="evidence" value="ECO:0007669"/>
    <property type="project" value="UniProtKB-KW"/>
</dbReference>
<accession>A0A087CDT2</accession>
<dbReference type="SUPFAM" id="SSF75005">
    <property type="entry name" value="Arabinanase/levansucrase/invertase"/>
    <property type="match status" value="1"/>
</dbReference>
<dbReference type="SUPFAM" id="SSF49899">
    <property type="entry name" value="Concanavalin A-like lectins/glucanases"/>
    <property type="match status" value="1"/>
</dbReference>